<name>A0A835EXN3_9POAL</name>
<evidence type="ECO:0000313" key="8">
    <source>
        <dbReference type="Proteomes" id="UP000636709"/>
    </source>
</evidence>
<dbReference type="GO" id="GO:0006355">
    <property type="term" value="P:regulation of DNA-templated transcription"/>
    <property type="evidence" value="ECO:0007669"/>
    <property type="project" value="InterPro"/>
</dbReference>
<feature type="domain" description="NAC" evidence="6">
    <location>
        <begin position="11"/>
        <end position="159"/>
    </location>
</feature>
<evidence type="ECO:0000256" key="3">
    <source>
        <dbReference type="ARBA" id="ARBA00023163"/>
    </source>
</evidence>
<proteinExistence type="predicted"/>
<dbReference type="PANTHER" id="PTHR31719:SF116">
    <property type="entry name" value="NAC DOMAIN-CONTAINING PROTEIN"/>
    <property type="match status" value="1"/>
</dbReference>
<gene>
    <name evidence="7" type="ORF">HU200_022089</name>
</gene>
<dbReference type="EMBL" id="JACEFO010001669">
    <property type="protein sequence ID" value="KAF8722949.1"/>
    <property type="molecule type" value="Genomic_DNA"/>
</dbReference>
<dbReference type="Pfam" id="PF02365">
    <property type="entry name" value="NAM"/>
    <property type="match status" value="1"/>
</dbReference>
<keyword evidence="8" id="KW-1185">Reference proteome</keyword>
<sequence>MSTHAATSLGLPPGFCFRPDDDELIELFLLPSVRGEAPRLPGVVITEDDTAANTLPWKLMKRHGMADDDEVYFFVRTTNGEAAGRQDRYCDGGGTWVSQRPVPGVSCVAGQEIKWRRVNLNLHMGRGKSGGGSTGWVMHEYTVTEPPCPFLKICHIAFTGHGKERKRVPDDDSDECQAASKRARIEADANDKNGSTGDDEVYGTEYLTGDVDFDRCAEAFYQEFVAIDKSLQRNRESTKQIQATVSEHQDPCIAQASAYQPLPIDQGQGISPMYQQVLGQDLYVAHASAYQPLPTDQGISPINQQLVDLDQDPSVAHGSAAYQPFPSDQGFSPINQELLDGAGMPIMERQDILDAQLEPLQSPSWSFPLAASDGADLYLEQQPRTIEQQQPMEHQSEEDQQERLYWMTSIGINIDSIIF</sequence>
<dbReference type="PROSITE" id="PS51005">
    <property type="entry name" value="NAC"/>
    <property type="match status" value="1"/>
</dbReference>
<organism evidence="7 8">
    <name type="scientific">Digitaria exilis</name>
    <dbReference type="NCBI Taxonomy" id="1010633"/>
    <lineage>
        <taxon>Eukaryota</taxon>
        <taxon>Viridiplantae</taxon>
        <taxon>Streptophyta</taxon>
        <taxon>Embryophyta</taxon>
        <taxon>Tracheophyta</taxon>
        <taxon>Spermatophyta</taxon>
        <taxon>Magnoliopsida</taxon>
        <taxon>Liliopsida</taxon>
        <taxon>Poales</taxon>
        <taxon>Poaceae</taxon>
        <taxon>PACMAD clade</taxon>
        <taxon>Panicoideae</taxon>
        <taxon>Panicodae</taxon>
        <taxon>Paniceae</taxon>
        <taxon>Anthephorinae</taxon>
        <taxon>Digitaria</taxon>
    </lineage>
</organism>
<feature type="region of interest" description="Disordered" evidence="5">
    <location>
        <begin position="164"/>
        <end position="200"/>
    </location>
</feature>
<evidence type="ECO:0000256" key="5">
    <source>
        <dbReference type="SAM" id="MobiDB-lite"/>
    </source>
</evidence>
<reference evidence="7" key="1">
    <citation type="submission" date="2020-07" db="EMBL/GenBank/DDBJ databases">
        <title>Genome sequence and genetic diversity analysis of an under-domesticated orphan crop, white fonio (Digitaria exilis).</title>
        <authorList>
            <person name="Bennetzen J.L."/>
            <person name="Chen S."/>
            <person name="Ma X."/>
            <person name="Wang X."/>
            <person name="Yssel A.E.J."/>
            <person name="Chaluvadi S.R."/>
            <person name="Johnson M."/>
            <person name="Gangashetty P."/>
            <person name="Hamidou F."/>
            <person name="Sanogo M.D."/>
            <person name="Zwaenepoel A."/>
            <person name="Wallace J."/>
            <person name="Van De Peer Y."/>
            <person name="Van Deynze A."/>
        </authorList>
    </citation>
    <scope>NUCLEOTIDE SEQUENCE</scope>
    <source>
        <tissue evidence="7">Leaves</tissue>
    </source>
</reference>
<protein>
    <recommendedName>
        <fullName evidence="6">NAC domain-containing protein</fullName>
    </recommendedName>
</protein>
<dbReference type="Proteomes" id="UP000636709">
    <property type="component" value="Unassembled WGS sequence"/>
</dbReference>
<evidence type="ECO:0000313" key="7">
    <source>
        <dbReference type="EMBL" id="KAF8722949.1"/>
    </source>
</evidence>
<dbReference type="PANTHER" id="PTHR31719">
    <property type="entry name" value="NAC TRANSCRIPTION FACTOR 56"/>
    <property type="match status" value="1"/>
</dbReference>
<dbReference type="OrthoDB" id="682680at2759"/>
<dbReference type="Gene3D" id="2.170.150.80">
    <property type="entry name" value="NAC domain"/>
    <property type="match status" value="1"/>
</dbReference>
<dbReference type="SUPFAM" id="SSF101941">
    <property type="entry name" value="NAC domain"/>
    <property type="match status" value="1"/>
</dbReference>
<dbReference type="InterPro" id="IPR036093">
    <property type="entry name" value="NAC_dom_sf"/>
</dbReference>
<evidence type="ECO:0000256" key="1">
    <source>
        <dbReference type="ARBA" id="ARBA00023015"/>
    </source>
</evidence>
<keyword evidence="1" id="KW-0805">Transcription regulation</keyword>
<evidence type="ECO:0000256" key="2">
    <source>
        <dbReference type="ARBA" id="ARBA00023125"/>
    </source>
</evidence>
<dbReference type="AlphaFoldDB" id="A0A835EXN3"/>
<dbReference type="GO" id="GO:0003677">
    <property type="term" value="F:DNA binding"/>
    <property type="evidence" value="ECO:0007669"/>
    <property type="project" value="UniProtKB-KW"/>
</dbReference>
<keyword evidence="4" id="KW-0539">Nucleus</keyword>
<evidence type="ECO:0000256" key="4">
    <source>
        <dbReference type="ARBA" id="ARBA00023242"/>
    </source>
</evidence>
<comment type="caution">
    <text evidence="7">The sequence shown here is derived from an EMBL/GenBank/DDBJ whole genome shotgun (WGS) entry which is preliminary data.</text>
</comment>
<keyword evidence="2" id="KW-0238">DNA-binding</keyword>
<dbReference type="InterPro" id="IPR003441">
    <property type="entry name" value="NAC-dom"/>
</dbReference>
<accession>A0A835EXN3</accession>
<evidence type="ECO:0000259" key="6">
    <source>
        <dbReference type="PROSITE" id="PS51005"/>
    </source>
</evidence>
<keyword evidence="3" id="KW-0804">Transcription</keyword>